<dbReference type="AlphaFoldDB" id="A0A3P7K949"/>
<name>A0A3P7K949_STRVU</name>
<dbReference type="Proteomes" id="UP000270094">
    <property type="component" value="Unassembled WGS sequence"/>
</dbReference>
<protein>
    <submittedName>
        <fullName evidence="1">Uncharacterized protein</fullName>
    </submittedName>
</protein>
<evidence type="ECO:0000313" key="1">
    <source>
        <dbReference type="EMBL" id="VDM65518.1"/>
    </source>
</evidence>
<accession>A0A3P7K949</accession>
<reference evidence="1 2" key="1">
    <citation type="submission" date="2018-11" db="EMBL/GenBank/DDBJ databases">
        <authorList>
            <consortium name="Pathogen Informatics"/>
        </authorList>
    </citation>
    <scope>NUCLEOTIDE SEQUENCE [LARGE SCALE GENOMIC DNA]</scope>
</reference>
<gene>
    <name evidence="1" type="ORF">SVUK_LOCUS516</name>
</gene>
<dbReference type="EMBL" id="UYYB01000878">
    <property type="protein sequence ID" value="VDM65518.1"/>
    <property type="molecule type" value="Genomic_DNA"/>
</dbReference>
<evidence type="ECO:0000313" key="2">
    <source>
        <dbReference type="Proteomes" id="UP000270094"/>
    </source>
</evidence>
<proteinExistence type="predicted"/>
<organism evidence="1 2">
    <name type="scientific">Strongylus vulgaris</name>
    <name type="common">Blood worm</name>
    <dbReference type="NCBI Taxonomy" id="40348"/>
    <lineage>
        <taxon>Eukaryota</taxon>
        <taxon>Metazoa</taxon>
        <taxon>Ecdysozoa</taxon>
        <taxon>Nematoda</taxon>
        <taxon>Chromadorea</taxon>
        <taxon>Rhabditida</taxon>
        <taxon>Rhabditina</taxon>
        <taxon>Rhabditomorpha</taxon>
        <taxon>Strongyloidea</taxon>
        <taxon>Strongylidae</taxon>
        <taxon>Strongylus</taxon>
    </lineage>
</organism>
<dbReference type="OrthoDB" id="5841646at2759"/>
<sequence length="105" mass="11411">MLSILTPVTFSCIIASPLLRKVLIGLAIICGGTFRPLPFRVVNIDDDIDKVGTKPDTKRAKKSAMCTDEGRSLPHAVIKEARTLTNSLATDDECGYLFKNGFKNG</sequence>
<keyword evidence="2" id="KW-1185">Reference proteome</keyword>